<sequence length="622" mass="72339">MPNPNSYITYPTDPNLALHSNHLATRYSIQALLNCYCREVAAPHHWLSLLPLKQEDTAYAHLDDRASLVDKKYQLILTLPESQIDQKKIVIAIQKPSLTYHFSYISSPIMTSKQQPLGKLLDFSDLALIITNVLAKHHRSSVNLEFIQQAMQSCEIIEYFLKQSPHSNQQALNFIQSEQSLIFGHEFHPTPKARQGFTEKDIKRYSPELSEKFQLYYFKINKNQLKQYSKNNKLPPVIIEEQDHVLYPTHPWQAHYLLSQQETKQALIDNNIQPIGLQGDSFSATSSVRTLFQENHPYFYKFSLNVRLTNCIRKNSVAELKTAVELTHILNQYTQEVSKNHPNVTLLNESYAFSLKLANLAYNPTLNKKITEGFGFILRDNPLFSNHSNNLNNLLSDHNHFLEPLSEPLLAGGLFSSQPDQHSWIENILIQLARHEKFPYETIAVRWFNRYISLLVPAILDYYLYHGITFEPHLQNVLIQLDHQYYPSHIYLRDLEGTKLNSSKNKNISLNHLDPPSRTAVTYDDNQSWQRIIYCLFINNISSSIHFISKSSVSLEKKLWLNLSLTLTEYQKKLSNQHALELKQWLYHRSWPYKANLTTRFLKQADKKAHYIALENPLLKIT</sequence>
<name>A0A1L6TB87_PISSA</name>
<organism evidence="2 3">
    <name type="scientific">Piscirickettsia salmonis</name>
    <dbReference type="NCBI Taxonomy" id="1238"/>
    <lineage>
        <taxon>Bacteria</taxon>
        <taxon>Pseudomonadati</taxon>
        <taxon>Pseudomonadota</taxon>
        <taxon>Gammaproteobacteria</taxon>
        <taxon>Thiotrichales</taxon>
        <taxon>Piscirickettsiaceae</taxon>
        <taxon>Piscirickettsia</taxon>
    </lineage>
</organism>
<evidence type="ECO:0000313" key="3">
    <source>
        <dbReference type="Proteomes" id="UP000029558"/>
    </source>
</evidence>
<reference evidence="2 3" key="1">
    <citation type="journal article" date="2014" name="Genome Announc.">
        <title>Comparative Genome Analysis of Two Isolates of the Fish Pathogen Piscirickettsia salmonis from Different Hosts Reveals Major Differences in Virulence-Associated Secretion Systems.</title>
        <authorList>
            <person name="Bohle H."/>
            <person name="Henriquez P."/>
            <person name="Grothusen H."/>
            <person name="Navas E."/>
            <person name="Sandoval A."/>
            <person name="Bustamante F."/>
            <person name="Bustos P."/>
            <person name="Mancilla M."/>
        </authorList>
    </citation>
    <scope>NUCLEOTIDE SEQUENCE [LARGE SCALE GENOMIC DNA]</scope>
    <source>
        <strain evidence="3">B1-32597</strain>
    </source>
</reference>
<dbReference type="Gene3D" id="1.10.510.40">
    <property type="match status" value="1"/>
</dbReference>
<dbReference type="Proteomes" id="UP000029558">
    <property type="component" value="Chromosome"/>
</dbReference>
<dbReference type="PANTHER" id="PTHR34384">
    <property type="entry name" value="L-2,3-DIAMINOPROPANOATE--CITRATE LIGASE"/>
    <property type="match status" value="1"/>
</dbReference>
<dbReference type="EMBL" id="CP012508">
    <property type="protein sequence ID" value="ALB22572.1"/>
    <property type="molecule type" value="Genomic_DNA"/>
</dbReference>
<dbReference type="RefSeq" id="WP_027242814.1">
    <property type="nucleotide sequence ID" value="NZ_CP012508.1"/>
</dbReference>
<gene>
    <name evidence="2" type="primary">fhuF</name>
    <name evidence="2" type="ORF">KU39_1390</name>
</gene>
<dbReference type="OrthoDB" id="495728at2"/>
<dbReference type="GO" id="GO:0019290">
    <property type="term" value="P:siderophore biosynthetic process"/>
    <property type="evidence" value="ECO:0007669"/>
    <property type="project" value="InterPro"/>
</dbReference>
<dbReference type="Pfam" id="PF04183">
    <property type="entry name" value="IucA_IucC"/>
    <property type="match status" value="1"/>
</dbReference>
<dbReference type="PANTHER" id="PTHR34384:SF5">
    <property type="entry name" value="L-2,3-DIAMINOPROPANOATE--CITRATE LIGASE"/>
    <property type="match status" value="1"/>
</dbReference>
<protein>
    <submittedName>
        <fullName evidence="2">Ferric iron reductase transporter protein FhuF</fullName>
    </submittedName>
</protein>
<dbReference type="InterPro" id="IPR037455">
    <property type="entry name" value="LucA/IucC-like"/>
</dbReference>
<dbReference type="InterPro" id="IPR007310">
    <property type="entry name" value="Aerobactin_biosyn_IucA/IucC_N"/>
</dbReference>
<comment type="similarity">
    <text evidence="1">Belongs to the IucA/IucC family.</text>
</comment>
<dbReference type="InterPro" id="IPR022770">
    <property type="entry name" value="IucA/IucC-like_C"/>
</dbReference>
<dbReference type="AlphaFoldDB" id="A0A1L6TB87"/>
<accession>A0A1L6TB87</accession>
<dbReference type="Gene3D" id="6.10.250.3370">
    <property type="match status" value="1"/>
</dbReference>
<evidence type="ECO:0000256" key="1">
    <source>
        <dbReference type="ARBA" id="ARBA00007832"/>
    </source>
</evidence>
<dbReference type="GO" id="GO:0016881">
    <property type="term" value="F:acid-amino acid ligase activity"/>
    <property type="evidence" value="ECO:0007669"/>
    <property type="project" value="UniProtKB-ARBA"/>
</dbReference>
<dbReference type="SMR" id="A0A1L6TB87"/>
<proteinExistence type="inferred from homology"/>
<evidence type="ECO:0000313" key="2">
    <source>
        <dbReference type="EMBL" id="ALB22572.1"/>
    </source>
</evidence>
<dbReference type="Pfam" id="PF06276">
    <property type="entry name" value="FhuF"/>
    <property type="match status" value="1"/>
</dbReference>